<evidence type="ECO:0000256" key="3">
    <source>
        <dbReference type="ARBA" id="ARBA00022448"/>
    </source>
</evidence>
<feature type="transmembrane region" description="Helical" evidence="7">
    <location>
        <begin position="308"/>
        <end position="330"/>
    </location>
</feature>
<evidence type="ECO:0000313" key="9">
    <source>
        <dbReference type="EMBL" id="EER36296.1"/>
    </source>
</evidence>
<evidence type="ECO:0000259" key="8">
    <source>
        <dbReference type="PROSITE" id="PS50850"/>
    </source>
</evidence>
<feature type="domain" description="Major facilitator superfamily (MFS) profile" evidence="8">
    <location>
        <begin position="59"/>
        <end position="498"/>
    </location>
</feature>
<dbReference type="InterPro" id="IPR011701">
    <property type="entry name" value="MFS"/>
</dbReference>
<dbReference type="PANTHER" id="PTHR23514:SF3">
    <property type="entry name" value="BYPASS OF STOP CODON PROTEIN 6"/>
    <property type="match status" value="1"/>
</dbReference>
<dbReference type="SUPFAM" id="SSF103473">
    <property type="entry name" value="MFS general substrate transporter"/>
    <property type="match status" value="1"/>
</dbReference>
<evidence type="ECO:0000313" key="10">
    <source>
        <dbReference type="Proteomes" id="UP000002037"/>
    </source>
</evidence>
<gene>
    <name evidence="9" type="ORF">CTRG_01036</name>
</gene>
<evidence type="ECO:0000256" key="1">
    <source>
        <dbReference type="ARBA" id="ARBA00004127"/>
    </source>
</evidence>
<evidence type="ECO:0000256" key="4">
    <source>
        <dbReference type="ARBA" id="ARBA00022692"/>
    </source>
</evidence>
<reference evidence="9 10" key="1">
    <citation type="journal article" date="2009" name="Nature">
        <title>Evolution of pathogenicity and sexual reproduction in eight Candida genomes.</title>
        <authorList>
            <person name="Butler G."/>
            <person name="Rasmussen M.D."/>
            <person name="Lin M.F."/>
            <person name="Santos M.A."/>
            <person name="Sakthikumar S."/>
            <person name="Munro C.A."/>
            <person name="Rheinbay E."/>
            <person name="Grabherr M."/>
            <person name="Forche A."/>
            <person name="Reedy J.L."/>
            <person name="Agrafioti I."/>
            <person name="Arnaud M.B."/>
            <person name="Bates S."/>
            <person name="Brown A.J."/>
            <person name="Brunke S."/>
            <person name="Costanzo M.C."/>
            <person name="Fitzpatrick D.A."/>
            <person name="de Groot P.W."/>
            <person name="Harris D."/>
            <person name="Hoyer L.L."/>
            <person name="Hube B."/>
            <person name="Klis F.M."/>
            <person name="Kodira C."/>
            <person name="Lennard N."/>
            <person name="Logue M.E."/>
            <person name="Martin R."/>
            <person name="Neiman A.M."/>
            <person name="Nikolaou E."/>
            <person name="Quail M.A."/>
            <person name="Quinn J."/>
            <person name="Santos M.C."/>
            <person name="Schmitzberger F.F."/>
            <person name="Sherlock G."/>
            <person name="Shah P."/>
            <person name="Silverstein K.A."/>
            <person name="Skrzypek M.S."/>
            <person name="Soll D."/>
            <person name="Staggs R."/>
            <person name="Stansfield I."/>
            <person name="Stumpf M.P."/>
            <person name="Sudbery P.E."/>
            <person name="Srikantha T."/>
            <person name="Zeng Q."/>
            <person name="Berman J."/>
            <person name="Berriman M."/>
            <person name="Heitman J."/>
            <person name="Gow N.A."/>
            <person name="Lorenz M.C."/>
            <person name="Birren B.W."/>
            <person name="Kellis M."/>
            <person name="Cuomo C.A."/>
        </authorList>
    </citation>
    <scope>NUCLEOTIDE SEQUENCE [LARGE SCALE GENOMIC DNA]</scope>
    <source>
        <strain evidence="10">ATCC MYA-3404 / T1</strain>
    </source>
</reference>
<feature type="transmembrane region" description="Helical" evidence="7">
    <location>
        <begin position="342"/>
        <end position="363"/>
    </location>
</feature>
<dbReference type="InterPro" id="IPR051788">
    <property type="entry name" value="MFS_Transporter"/>
</dbReference>
<feature type="transmembrane region" description="Helical" evidence="7">
    <location>
        <begin position="93"/>
        <end position="113"/>
    </location>
</feature>
<name>C5M4P6_CANTT</name>
<feature type="transmembrane region" description="Helical" evidence="7">
    <location>
        <begin position="215"/>
        <end position="236"/>
    </location>
</feature>
<dbReference type="GeneID" id="8300586"/>
<sequence>MSQGTQNDLDLLITSSSSSSPSATPKPEFQNIRHEVEFEGEILTIDSTNWRLSKLLKLQILTSFAVFILFGLAEQTVGTILPKLQDHYSINDIQISFIYFCSVTGYLVTAMVNSITHDYLGIRGVAVLGSTSMTLAYLIISHKPPFSVFLICYFMSGVGFGTLDASLNTWMGNLTDSNQLLGILHGCYGVGSLISPALITYLLSKPENRWEWNNYYVVLSVIAGLCLTAVILTFLYETPKKYKYMAQLRHEKAKQPNIMEMEMDLYKNSTNEQEFEVEVDDFENNGYSDNNDDDSHTASFTQTLKSPLVWSFAIILFIYVGGEAAFAAWMVSFLTRMDILDYVGASHMATTFWCGVTIGRIFLGFVTAHFFSTELWANFVYILISFIGCVMFYLLAFTHWTVLLFIVVLITGTAVGPIFPTTIVSSVNILPVKYQVSGIGFICAFGGGGGAGMPFLIGLLAESSAAGLRNYPLVISVMFGILLVVWLLIMRKYSKNYKRNNL</sequence>
<dbReference type="OrthoDB" id="413079at2759"/>
<evidence type="ECO:0000256" key="6">
    <source>
        <dbReference type="ARBA" id="ARBA00023136"/>
    </source>
</evidence>
<keyword evidence="10" id="KW-1185">Reference proteome</keyword>
<feature type="transmembrane region" description="Helical" evidence="7">
    <location>
        <begin position="146"/>
        <end position="168"/>
    </location>
</feature>
<dbReference type="Pfam" id="PF07690">
    <property type="entry name" value="MFS_1"/>
    <property type="match status" value="1"/>
</dbReference>
<feature type="transmembrane region" description="Helical" evidence="7">
    <location>
        <begin position="120"/>
        <end position="140"/>
    </location>
</feature>
<dbReference type="GO" id="GO:0022857">
    <property type="term" value="F:transmembrane transporter activity"/>
    <property type="evidence" value="ECO:0007669"/>
    <property type="project" value="InterPro"/>
</dbReference>
<dbReference type="EMBL" id="GG692395">
    <property type="protein sequence ID" value="EER36296.1"/>
    <property type="molecule type" value="Genomic_DNA"/>
</dbReference>
<accession>C5M4P6</accession>
<feature type="transmembrane region" description="Helical" evidence="7">
    <location>
        <begin position="471"/>
        <end position="489"/>
    </location>
</feature>
<feature type="transmembrane region" description="Helical" evidence="7">
    <location>
        <begin position="436"/>
        <end position="459"/>
    </location>
</feature>
<dbReference type="InterPro" id="IPR036259">
    <property type="entry name" value="MFS_trans_sf"/>
</dbReference>
<protein>
    <recommendedName>
        <fullName evidence="8">Major facilitator superfamily (MFS) profile domain-containing protein</fullName>
    </recommendedName>
</protein>
<dbReference type="STRING" id="294747.C5M4P6"/>
<feature type="transmembrane region" description="Helical" evidence="7">
    <location>
        <begin position="402"/>
        <end position="424"/>
    </location>
</feature>
<dbReference type="eggNOG" id="ENOG502QQA7">
    <property type="taxonomic scope" value="Eukaryota"/>
</dbReference>
<keyword evidence="5 7" id="KW-1133">Transmembrane helix</keyword>
<keyword evidence="4 7" id="KW-0812">Transmembrane</keyword>
<organism evidence="9 10">
    <name type="scientific">Candida tropicalis (strain ATCC MYA-3404 / T1)</name>
    <name type="common">Yeast</name>
    <dbReference type="NCBI Taxonomy" id="294747"/>
    <lineage>
        <taxon>Eukaryota</taxon>
        <taxon>Fungi</taxon>
        <taxon>Dikarya</taxon>
        <taxon>Ascomycota</taxon>
        <taxon>Saccharomycotina</taxon>
        <taxon>Pichiomycetes</taxon>
        <taxon>Debaryomycetaceae</taxon>
        <taxon>Candida/Lodderomyces clade</taxon>
        <taxon>Candida</taxon>
    </lineage>
</organism>
<dbReference type="HOGENOM" id="CLU_021993_0_2_1"/>
<feature type="transmembrane region" description="Helical" evidence="7">
    <location>
        <begin position="180"/>
        <end position="203"/>
    </location>
</feature>
<dbReference type="AlphaFoldDB" id="C5M4P6"/>
<dbReference type="RefSeq" id="XP_002546254.1">
    <property type="nucleotide sequence ID" value="XM_002546208.1"/>
</dbReference>
<dbReference type="Gene3D" id="1.20.1250.20">
    <property type="entry name" value="MFS general substrate transporter like domains"/>
    <property type="match status" value="1"/>
</dbReference>
<evidence type="ECO:0000256" key="7">
    <source>
        <dbReference type="SAM" id="Phobius"/>
    </source>
</evidence>
<dbReference type="InterPro" id="IPR020846">
    <property type="entry name" value="MFS_dom"/>
</dbReference>
<comment type="similarity">
    <text evidence="2">Belongs to the major facilitator superfamily.</text>
</comment>
<keyword evidence="6 7" id="KW-0472">Membrane</keyword>
<evidence type="ECO:0000256" key="5">
    <source>
        <dbReference type="ARBA" id="ARBA00022989"/>
    </source>
</evidence>
<dbReference type="PANTHER" id="PTHR23514">
    <property type="entry name" value="BYPASS OF STOP CODON PROTEIN 6"/>
    <property type="match status" value="1"/>
</dbReference>
<feature type="transmembrane region" description="Helical" evidence="7">
    <location>
        <begin position="375"/>
        <end position="396"/>
    </location>
</feature>
<dbReference type="VEuPathDB" id="FungiDB:CTRG_01036"/>
<evidence type="ECO:0000256" key="2">
    <source>
        <dbReference type="ARBA" id="ARBA00008335"/>
    </source>
</evidence>
<dbReference type="KEGG" id="ctp:CTRG_01036"/>
<proteinExistence type="inferred from homology"/>
<keyword evidence="3" id="KW-0813">Transport</keyword>
<dbReference type="Proteomes" id="UP000002037">
    <property type="component" value="Unassembled WGS sequence"/>
</dbReference>
<dbReference type="GO" id="GO:0012505">
    <property type="term" value="C:endomembrane system"/>
    <property type="evidence" value="ECO:0007669"/>
    <property type="project" value="UniProtKB-SubCell"/>
</dbReference>
<dbReference type="GO" id="GO:0016020">
    <property type="term" value="C:membrane"/>
    <property type="evidence" value="ECO:0007669"/>
    <property type="project" value="TreeGrafter"/>
</dbReference>
<feature type="transmembrane region" description="Helical" evidence="7">
    <location>
        <begin position="55"/>
        <end position="73"/>
    </location>
</feature>
<dbReference type="PROSITE" id="PS50850">
    <property type="entry name" value="MFS"/>
    <property type="match status" value="1"/>
</dbReference>
<comment type="subcellular location">
    <subcellularLocation>
        <location evidence="1">Endomembrane system</location>
        <topology evidence="1">Multi-pass membrane protein</topology>
    </subcellularLocation>
</comment>